<dbReference type="InterPro" id="IPR011990">
    <property type="entry name" value="TPR-like_helical_dom_sf"/>
</dbReference>
<keyword evidence="6" id="KW-1185">Reference proteome</keyword>
<dbReference type="Proteomes" id="UP000256763">
    <property type="component" value="Unassembled WGS sequence"/>
</dbReference>
<dbReference type="EMBL" id="NFZW01000044">
    <property type="protein sequence ID" value="RFA31651.1"/>
    <property type="molecule type" value="Genomic_DNA"/>
</dbReference>
<feature type="repeat" description="TPR" evidence="3">
    <location>
        <begin position="84"/>
        <end position="117"/>
    </location>
</feature>
<dbReference type="PANTHER" id="PTHR45586:SF1">
    <property type="entry name" value="LIPOPOLYSACCHARIDE ASSEMBLY PROTEIN B"/>
    <property type="match status" value="1"/>
</dbReference>
<dbReference type="SUPFAM" id="SSF48452">
    <property type="entry name" value="TPR-like"/>
    <property type="match status" value="1"/>
</dbReference>
<dbReference type="Pfam" id="PF13432">
    <property type="entry name" value="TPR_16"/>
    <property type="match status" value="1"/>
</dbReference>
<comment type="caution">
    <text evidence="5">The sequence shown here is derived from an EMBL/GenBank/DDBJ whole genome shotgun (WGS) entry which is preliminary data.</text>
</comment>
<feature type="transmembrane region" description="Helical" evidence="4">
    <location>
        <begin position="21"/>
        <end position="44"/>
    </location>
</feature>
<proteinExistence type="predicted"/>
<protein>
    <submittedName>
        <fullName evidence="5">Uncharacterized protein</fullName>
    </submittedName>
</protein>
<dbReference type="InterPro" id="IPR051012">
    <property type="entry name" value="CellSynth/LPSAsmb/PSIAsmb"/>
</dbReference>
<dbReference type="PROSITE" id="PS50293">
    <property type="entry name" value="TPR_REGION"/>
    <property type="match status" value="1"/>
</dbReference>
<evidence type="ECO:0000313" key="6">
    <source>
        <dbReference type="Proteomes" id="UP000256763"/>
    </source>
</evidence>
<dbReference type="AlphaFoldDB" id="A0A3E0WHL1"/>
<dbReference type="PANTHER" id="PTHR45586">
    <property type="entry name" value="TPR REPEAT-CONTAINING PROTEIN PA4667"/>
    <property type="match status" value="1"/>
</dbReference>
<sequence>MKVVYSLEIGMIQTKENRRNLLCRLGALLALGFILGGCASMTVAPVAESQEALLADADAAYTAGQYARAAAAYSQIVAARPEDSQARFRLANAYVETGRLEEAVDVFRQLLELDPTHAKARHNLGLLYIELGVANLLKARPDLPRVDTQAQSTMQYLACVMETFMGRPNPPTCHPDAEP</sequence>
<name>A0A3E0WHL1_9GAMM</name>
<keyword evidence="4" id="KW-1133">Transmembrane helix</keyword>
<evidence type="ECO:0000256" key="3">
    <source>
        <dbReference type="PROSITE-ProRule" id="PRU00339"/>
    </source>
</evidence>
<dbReference type="OrthoDB" id="8421013at2"/>
<evidence type="ECO:0000313" key="5">
    <source>
        <dbReference type="EMBL" id="RFA31651.1"/>
    </source>
</evidence>
<gene>
    <name evidence="5" type="ORF">CAL65_21915</name>
</gene>
<keyword evidence="2 3" id="KW-0802">TPR repeat</keyword>
<evidence type="ECO:0000256" key="1">
    <source>
        <dbReference type="ARBA" id="ARBA00022737"/>
    </source>
</evidence>
<evidence type="ECO:0000256" key="4">
    <source>
        <dbReference type="SAM" id="Phobius"/>
    </source>
</evidence>
<accession>A0A3E0WHL1</accession>
<reference evidence="6" key="1">
    <citation type="submission" date="2017-05" db="EMBL/GenBank/DDBJ databases">
        <authorList>
            <person name="Sharma S."/>
            <person name="Sidhu C."/>
            <person name="Pinnaka A.K."/>
        </authorList>
    </citation>
    <scope>NUCLEOTIDE SEQUENCE [LARGE SCALE GENOMIC DNA]</scope>
    <source>
        <strain evidence="6">AK93</strain>
    </source>
</reference>
<dbReference type="Gene3D" id="1.25.40.10">
    <property type="entry name" value="Tetratricopeptide repeat domain"/>
    <property type="match status" value="1"/>
</dbReference>
<dbReference type="SMART" id="SM00028">
    <property type="entry name" value="TPR"/>
    <property type="match status" value="2"/>
</dbReference>
<keyword evidence="1" id="KW-0677">Repeat</keyword>
<organism evidence="5 6">
    <name type="scientific">Alkalilimnicola ehrlichii</name>
    <dbReference type="NCBI Taxonomy" id="351052"/>
    <lineage>
        <taxon>Bacteria</taxon>
        <taxon>Pseudomonadati</taxon>
        <taxon>Pseudomonadota</taxon>
        <taxon>Gammaproteobacteria</taxon>
        <taxon>Chromatiales</taxon>
        <taxon>Ectothiorhodospiraceae</taxon>
        <taxon>Alkalilimnicola</taxon>
    </lineage>
</organism>
<dbReference type="PROSITE" id="PS50005">
    <property type="entry name" value="TPR"/>
    <property type="match status" value="1"/>
</dbReference>
<evidence type="ECO:0000256" key="2">
    <source>
        <dbReference type="ARBA" id="ARBA00022803"/>
    </source>
</evidence>
<keyword evidence="4" id="KW-0472">Membrane</keyword>
<dbReference type="InterPro" id="IPR019734">
    <property type="entry name" value="TPR_rpt"/>
</dbReference>
<keyword evidence="4" id="KW-0812">Transmembrane</keyword>